<sequence>MAFMPKRALSVLDCEIARAYRVCGNSLVEPVSFRVPRKAESFQSDLYPSTPGAEAALSAEEYFSGKTVDPILISLEDGFQSGPKKEFTAQVQSAAEIPLTEESTEQDFKKAFESLRAENEQLNSTISQRDVKIRQLEIEIEQLSMKR</sequence>
<dbReference type="Proteomes" id="UP001165960">
    <property type="component" value="Unassembled WGS sequence"/>
</dbReference>
<reference evidence="1" key="1">
    <citation type="submission" date="2022-04" db="EMBL/GenBank/DDBJ databases">
        <title>Genome of the entomopathogenic fungus Entomophthora muscae.</title>
        <authorList>
            <person name="Elya C."/>
            <person name="Lovett B.R."/>
            <person name="Lee E."/>
            <person name="Macias A.M."/>
            <person name="Hajek A.E."/>
            <person name="De Bivort B.L."/>
            <person name="Kasson M.T."/>
            <person name="De Fine Licht H.H."/>
            <person name="Stajich J.E."/>
        </authorList>
    </citation>
    <scope>NUCLEOTIDE SEQUENCE</scope>
    <source>
        <strain evidence="1">Berkeley</strain>
    </source>
</reference>
<keyword evidence="2" id="KW-1185">Reference proteome</keyword>
<name>A0ACC2S2T4_9FUNG</name>
<comment type="caution">
    <text evidence="1">The sequence shown here is derived from an EMBL/GenBank/DDBJ whole genome shotgun (WGS) entry which is preliminary data.</text>
</comment>
<protein>
    <submittedName>
        <fullName evidence="1">Coronin-like protein crn1</fullName>
    </submittedName>
</protein>
<accession>A0ACC2S2T4</accession>
<proteinExistence type="predicted"/>
<organism evidence="1 2">
    <name type="scientific">Entomophthora muscae</name>
    <dbReference type="NCBI Taxonomy" id="34485"/>
    <lineage>
        <taxon>Eukaryota</taxon>
        <taxon>Fungi</taxon>
        <taxon>Fungi incertae sedis</taxon>
        <taxon>Zoopagomycota</taxon>
        <taxon>Entomophthoromycotina</taxon>
        <taxon>Entomophthoromycetes</taxon>
        <taxon>Entomophthorales</taxon>
        <taxon>Entomophthoraceae</taxon>
        <taxon>Entomophthora</taxon>
    </lineage>
</organism>
<gene>
    <name evidence="1" type="primary">CRN1_3</name>
    <name evidence="1" type="ORF">DSO57_1030336</name>
</gene>
<dbReference type="EMBL" id="QTSX02005887">
    <property type="protein sequence ID" value="KAJ9056688.1"/>
    <property type="molecule type" value="Genomic_DNA"/>
</dbReference>
<evidence type="ECO:0000313" key="2">
    <source>
        <dbReference type="Proteomes" id="UP001165960"/>
    </source>
</evidence>
<evidence type="ECO:0000313" key="1">
    <source>
        <dbReference type="EMBL" id="KAJ9056688.1"/>
    </source>
</evidence>